<accession>A0A9N9WQ34</accession>
<sequence>MLVNDEKDIEQLNEFNEKYKTIEEILKRYFSDNDLRVLKMKCISGSKDGDNYMSVVKRIIVEYEAGGKLFQPLSLIVKRHIKDKARRELFRCDAAFKNEITAYCHVVPALKRFSNNNLPLPNHYFAGCDKEGEIIAMDDLAKEGLRMVDRLDGLDFEHSSIVMKELANFHGLSLAMKIIEPKTFSTAVQYIEEIVFIEDAAEFYSQQLDYSLNQAITSLSHESNEKGEFDSTVKILKKLKGPKLFNIMRNHVTNSEDKWNVIVHGDLWTNNIMFHYGKNGRVNYAKFVDLQTLRYSNLVCDILMVIFSSTKYKMRQQYLDELIDIYRNSLIDTLREHLKGSYSCELAELEEMYTTESIKQEIARRSLFGLGMSLWVLPAITFVANVKDIDSLLNSLNDSDKHDEIMAGMKSQEYHIRVREIMKEFKQRGYLNNIFIDV</sequence>
<protein>
    <recommendedName>
        <fullName evidence="1">CHK kinase-like domain-containing protein</fullName>
    </recommendedName>
</protein>
<dbReference type="SUPFAM" id="SSF56112">
    <property type="entry name" value="Protein kinase-like (PK-like)"/>
    <property type="match status" value="1"/>
</dbReference>
<dbReference type="InterPro" id="IPR004119">
    <property type="entry name" value="EcKL"/>
</dbReference>
<dbReference type="Proteomes" id="UP001153620">
    <property type="component" value="Chromosome 2"/>
</dbReference>
<proteinExistence type="predicted"/>
<dbReference type="Gene3D" id="3.90.1200.10">
    <property type="match status" value="1"/>
</dbReference>
<feature type="domain" description="CHK kinase-like" evidence="1">
    <location>
        <begin position="135"/>
        <end position="336"/>
    </location>
</feature>
<dbReference type="OrthoDB" id="190089at2759"/>
<dbReference type="SMART" id="SM00587">
    <property type="entry name" value="CHK"/>
    <property type="match status" value="1"/>
</dbReference>
<reference evidence="2" key="2">
    <citation type="submission" date="2022-10" db="EMBL/GenBank/DDBJ databases">
        <authorList>
            <consortium name="ENA_rothamsted_submissions"/>
            <consortium name="culmorum"/>
            <person name="King R."/>
        </authorList>
    </citation>
    <scope>NUCLEOTIDE SEQUENCE</scope>
</reference>
<dbReference type="InterPro" id="IPR011009">
    <property type="entry name" value="Kinase-like_dom_sf"/>
</dbReference>
<dbReference type="PANTHER" id="PTHR11012:SF47">
    <property type="entry name" value="GH22833P"/>
    <property type="match status" value="1"/>
</dbReference>
<evidence type="ECO:0000259" key="1">
    <source>
        <dbReference type="SMART" id="SM00587"/>
    </source>
</evidence>
<dbReference type="AlphaFoldDB" id="A0A9N9WQ34"/>
<name>A0A9N9WQ34_9DIPT</name>
<evidence type="ECO:0000313" key="3">
    <source>
        <dbReference type="Proteomes" id="UP001153620"/>
    </source>
</evidence>
<gene>
    <name evidence="2" type="ORF">CHIRRI_LOCUS7366</name>
</gene>
<keyword evidence="3" id="KW-1185">Reference proteome</keyword>
<dbReference type="PANTHER" id="PTHR11012">
    <property type="entry name" value="PROTEIN KINASE-LIKE DOMAIN-CONTAINING"/>
    <property type="match status" value="1"/>
</dbReference>
<dbReference type="InterPro" id="IPR015897">
    <property type="entry name" value="CHK_kinase-like"/>
</dbReference>
<dbReference type="Pfam" id="PF02958">
    <property type="entry name" value="EcKL"/>
    <property type="match status" value="1"/>
</dbReference>
<evidence type="ECO:0000313" key="2">
    <source>
        <dbReference type="EMBL" id="CAG9804483.1"/>
    </source>
</evidence>
<reference evidence="2" key="1">
    <citation type="submission" date="2022-01" db="EMBL/GenBank/DDBJ databases">
        <authorList>
            <person name="King R."/>
        </authorList>
    </citation>
    <scope>NUCLEOTIDE SEQUENCE</scope>
</reference>
<organism evidence="2 3">
    <name type="scientific">Chironomus riparius</name>
    <dbReference type="NCBI Taxonomy" id="315576"/>
    <lineage>
        <taxon>Eukaryota</taxon>
        <taxon>Metazoa</taxon>
        <taxon>Ecdysozoa</taxon>
        <taxon>Arthropoda</taxon>
        <taxon>Hexapoda</taxon>
        <taxon>Insecta</taxon>
        <taxon>Pterygota</taxon>
        <taxon>Neoptera</taxon>
        <taxon>Endopterygota</taxon>
        <taxon>Diptera</taxon>
        <taxon>Nematocera</taxon>
        <taxon>Chironomoidea</taxon>
        <taxon>Chironomidae</taxon>
        <taxon>Chironominae</taxon>
        <taxon>Chironomus</taxon>
    </lineage>
</organism>
<dbReference type="EMBL" id="OU895878">
    <property type="protein sequence ID" value="CAG9804483.1"/>
    <property type="molecule type" value="Genomic_DNA"/>
</dbReference>